<evidence type="ECO:0000313" key="3">
    <source>
        <dbReference type="Proteomes" id="UP001564657"/>
    </source>
</evidence>
<sequence length="80" mass="9065">MENLDKFNKIICDTLNIGDTNSIKDEMGPDEIKDWDSLAHVELITALGDEFGVNFDVVDISRMYTIGDIKKILKKYGVEI</sequence>
<dbReference type="Gene3D" id="1.10.1200.10">
    <property type="entry name" value="ACP-like"/>
    <property type="match status" value="1"/>
</dbReference>
<comment type="caution">
    <text evidence="2">The sequence shown here is derived from an EMBL/GenBank/DDBJ whole genome shotgun (WGS) entry which is preliminary data.</text>
</comment>
<reference evidence="2 3" key="1">
    <citation type="submission" date="2024-08" db="EMBL/GenBank/DDBJ databases">
        <title>Clostridium lapicellarii sp. nov., and Clostridium renhuaiense sp. nov., two species isolated from the mud in a fermentation cellar used for producing sauce-flavour Chinese liquors.</title>
        <authorList>
            <person name="Yang F."/>
            <person name="Wang H."/>
            <person name="Chen L.Q."/>
            <person name="Zhou N."/>
            <person name="Lu J.J."/>
            <person name="Pu X.X."/>
            <person name="Wan B."/>
            <person name="Wang L."/>
            <person name="Liu S.J."/>
        </authorList>
    </citation>
    <scope>NUCLEOTIDE SEQUENCE [LARGE SCALE GENOMIC DNA]</scope>
    <source>
        <strain evidence="2 3">MT-5</strain>
    </source>
</reference>
<dbReference type="EMBL" id="JBGEWD010000017">
    <property type="protein sequence ID" value="MEY8001358.1"/>
    <property type="molecule type" value="Genomic_DNA"/>
</dbReference>
<name>A0ABV4BRG2_9CLOT</name>
<protein>
    <submittedName>
        <fullName evidence="2">Acyl carrier protein</fullName>
    </submittedName>
</protein>
<dbReference type="RefSeq" id="WP_369705252.1">
    <property type="nucleotide sequence ID" value="NZ_JBGEWD010000017.1"/>
</dbReference>
<dbReference type="InterPro" id="IPR009081">
    <property type="entry name" value="PP-bd_ACP"/>
</dbReference>
<organism evidence="2 3">
    <name type="scientific">Clostridium moutaii</name>
    <dbReference type="NCBI Taxonomy" id="3240932"/>
    <lineage>
        <taxon>Bacteria</taxon>
        <taxon>Bacillati</taxon>
        <taxon>Bacillota</taxon>
        <taxon>Clostridia</taxon>
        <taxon>Eubacteriales</taxon>
        <taxon>Clostridiaceae</taxon>
        <taxon>Clostridium</taxon>
    </lineage>
</organism>
<dbReference type="InterPro" id="IPR036736">
    <property type="entry name" value="ACP-like_sf"/>
</dbReference>
<keyword evidence="3" id="KW-1185">Reference proteome</keyword>
<evidence type="ECO:0000313" key="2">
    <source>
        <dbReference type="EMBL" id="MEY8001358.1"/>
    </source>
</evidence>
<dbReference type="PROSITE" id="PS50075">
    <property type="entry name" value="CARRIER"/>
    <property type="match status" value="1"/>
</dbReference>
<proteinExistence type="predicted"/>
<gene>
    <name evidence="2" type="ORF">AB8U03_14350</name>
</gene>
<dbReference type="Proteomes" id="UP001564657">
    <property type="component" value="Unassembled WGS sequence"/>
</dbReference>
<dbReference type="SUPFAM" id="SSF47336">
    <property type="entry name" value="ACP-like"/>
    <property type="match status" value="1"/>
</dbReference>
<accession>A0ABV4BRG2</accession>
<feature type="domain" description="Carrier" evidence="1">
    <location>
        <begin position="1"/>
        <end position="77"/>
    </location>
</feature>
<evidence type="ECO:0000259" key="1">
    <source>
        <dbReference type="PROSITE" id="PS50075"/>
    </source>
</evidence>